<gene>
    <name evidence="2" type="ORF">BS101_03675</name>
</gene>
<keyword evidence="1" id="KW-0472">Membrane</keyword>
<dbReference type="EMBL" id="CP018335">
    <property type="protein sequence ID" value="APM37898.1"/>
    <property type="molecule type" value="Genomic_DNA"/>
</dbReference>
<sequence length="173" mass="19392">MKENNMNEKNFTMNEYLDVNVNKDLLPLCSDCYRALGWTIVSTSNGIGTVTVKLQRDRKIKNRTALCDLQRKCEEAFKSIECLEKSKTKNAVAASLGIGLIGTVFMAGSVFAYLASAIWLCVILAIPGFIGWILPYFLYKKIEKQSINKAVAIIDQNYDVIYESCEKASNLLN</sequence>
<name>A0A1L5F4F3_CLOKL</name>
<feature type="transmembrane region" description="Helical" evidence="1">
    <location>
        <begin position="91"/>
        <end position="111"/>
    </location>
</feature>
<evidence type="ECO:0000313" key="2">
    <source>
        <dbReference type="EMBL" id="APM37898.1"/>
    </source>
</evidence>
<reference evidence="2 3" key="1">
    <citation type="submission" date="2016-12" db="EMBL/GenBank/DDBJ databases">
        <title>Complete genome sequence of Clostridium kluyveri JZZ isolated from the pit mud of a Chinese flavor liquor-making factory.</title>
        <authorList>
            <person name="Wang Y."/>
        </authorList>
    </citation>
    <scope>NUCLEOTIDE SEQUENCE [LARGE SCALE GENOMIC DNA]</scope>
    <source>
        <strain evidence="2 3">JZZ</strain>
    </source>
</reference>
<accession>A0A1L5F4F3</accession>
<evidence type="ECO:0000256" key="1">
    <source>
        <dbReference type="SAM" id="Phobius"/>
    </source>
</evidence>
<keyword evidence="1" id="KW-1133">Transmembrane helix</keyword>
<proteinExistence type="predicted"/>
<feature type="transmembrane region" description="Helical" evidence="1">
    <location>
        <begin position="117"/>
        <end position="139"/>
    </location>
</feature>
<protein>
    <submittedName>
        <fullName evidence="2">Uncharacterized protein</fullName>
    </submittedName>
</protein>
<dbReference type="Proteomes" id="UP000184604">
    <property type="component" value="Chromosome"/>
</dbReference>
<dbReference type="AlphaFoldDB" id="A0A1L5F4F3"/>
<evidence type="ECO:0000313" key="3">
    <source>
        <dbReference type="Proteomes" id="UP000184604"/>
    </source>
</evidence>
<keyword evidence="1" id="KW-0812">Transmembrane</keyword>
<organism evidence="2 3">
    <name type="scientific">Clostridium kluyveri</name>
    <dbReference type="NCBI Taxonomy" id="1534"/>
    <lineage>
        <taxon>Bacteria</taxon>
        <taxon>Bacillati</taxon>
        <taxon>Bacillota</taxon>
        <taxon>Clostridia</taxon>
        <taxon>Eubacteriales</taxon>
        <taxon>Clostridiaceae</taxon>
        <taxon>Clostridium</taxon>
    </lineage>
</organism>